<accession>A0ABN4PXN0</accession>
<dbReference type="Pfam" id="PF12961">
    <property type="entry name" value="DUF3850"/>
    <property type="match status" value="1"/>
</dbReference>
<organism evidence="2 3">
    <name type="scientific">Yersinia entomophaga</name>
    <dbReference type="NCBI Taxonomy" id="935293"/>
    <lineage>
        <taxon>Bacteria</taxon>
        <taxon>Pseudomonadati</taxon>
        <taxon>Pseudomonadota</taxon>
        <taxon>Gammaproteobacteria</taxon>
        <taxon>Enterobacterales</taxon>
        <taxon>Yersiniaceae</taxon>
        <taxon>Yersinia</taxon>
    </lineage>
</organism>
<proteinExistence type="predicted"/>
<evidence type="ECO:0000259" key="1">
    <source>
        <dbReference type="SMART" id="SM01022"/>
    </source>
</evidence>
<dbReference type="InterPro" id="IPR039440">
    <property type="entry name" value="DUF3850"/>
</dbReference>
<dbReference type="Proteomes" id="UP000266744">
    <property type="component" value="Chromosome"/>
</dbReference>
<sequence>MTNTKTIDSIKGITCVINAIQSFPHELHPLLSAMAKHAIGHLTSAASEIERLSCIESSQQQKIKQLNQRVGYLEYFHSAFEPLWDSLIFAIAGTDAGKNIVTAGLFGTTANALKAINKTESGRKEAIRTATAFQEAVTAYTYAPRTHELKILPEYFHAVIEGKKKAELRIDDRGFRVGDYLLLKEWDGGADEFTGREIKVLTTDITEADFAIQGLVMLSFALPDNLSSCNANAAILSGNK</sequence>
<dbReference type="InterPro" id="IPR007374">
    <property type="entry name" value="ASCH_domain"/>
</dbReference>
<gene>
    <name evidence="2" type="ORF">PL78_09305</name>
</gene>
<dbReference type="RefSeq" id="WP_064514984.1">
    <property type="nucleotide sequence ID" value="NZ_CP010029.1"/>
</dbReference>
<dbReference type="InterPro" id="IPR015947">
    <property type="entry name" value="PUA-like_sf"/>
</dbReference>
<dbReference type="SMART" id="SM01022">
    <property type="entry name" value="ASCH"/>
    <property type="match status" value="1"/>
</dbReference>
<keyword evidence="3" id="KW-1185">Reference proteome</keyword>
<name>A0ABN4PXN0_YERET</name>
<evidence type="ECO:0000313" key="3">
    <source>
        <dbReference type="Proteomes" id="UP000266744"/>
    </source>
</evidence>
<dbReference type="EMBL" id="CP010029">
    <property type="protein sequence ID" value="ANI30015.1"/>
    <property type="molecule type" value="Genomic_DNA"/>
</dbReference>
<dbReference type="SUPFAM" id="SSF88697">
    <property type="entry name" value="PUA domain-like"/>
    <property type="match status" value="1"/>
</dbReference>
<feature type="domain" description="ASCH" evidence="1">
    <location>
        <begin position="149"/>
        <end position="224"/>
    </location>
</feature>
<reference evidence="3" key="1">
    <citation type="journal article" date="2016" name="Toxins">
        <title>The Draft Genome Sequence of the Yersinia entomophaga Entomopathogenic Type Strain MH96T.</title>
        <authorList>
            <person name="Hurst M.R."/>
            <person name="Beattie A."/>
            <person name="Altermann E."/>
            <person name="Moraga R.M."/>
            <person name="Harper L.A."/>
            <person name="Calder J."/>
            <person name="Laugraud A."/>
        </authorList>
    </citation>
    <scope>NUCLEOTIDE SEQUENCE [LARGE SCALE GENOMIC DNA]</scope>
    <source>
        <strain evidence="3">MH96</strain>
    </source>
</reference>
<dbReference type="Gene3D" id="2.30.130.30">
    <property type="entry name" value="Hypothetical protein"/>
    <property type="match status" value="1"/>
</dbReference>
<evidence type="ECO:0000313" key="2">
    <source>
        <dbReference type="EMBL" id="ANI30015.1"/>
    </source>
</evidence>
<protein>
    <recommendedName>
        <fullName evidence="1">ASCH domain-containing protein</fullName>
    </recommendedName>
</protein>